<dbReference type="InterPro" id="IPR009030">
    <property type="entry name" value="Growth_fac_rcpt_cys_sf"/>
</dbReference>
<comment type="caution">
    <text evidence="2">The sequence shown here is derived from an EMBL/GenBank/DDBJ whole genome shotgun (WGS) entry which is preliminary data.</text>
</comment>
<evidence type="ECO:0000313" key="3">
    <source>
        <dbReference type="Proteomes" id="UP001066276"/>
    </source>
</evidence>
<dbReference type="Gene3D" id="2.10.50.10">
    <property type="entry name" value="Tumor Necrosis Factor Receptor, subunit A, domain 2"/>
    <property type="match status" value="1"/>
</dbReference>
<reference evidence="2" key="1">
    <citation type="journal article" date="2022" name="bioRxiv">
        <title>Sequencing and chromosome-scale assembly of the giantPleurodeles waltlgenome.</title>
        <authorList>
            <person name="Brown T."/>
            <person name="Elewa A."/>
            <person name="Iarovenko S."/>
            <person name="Subramanian E."/>
            <person name="Araus A.J."/>
            <person name="Petzold A."/>
            <person name="Susuki M."/>
            <person name="Suzuki K.-i.T."/>
            <person name="Hayashi T."/>
            <person name="Toyoda A."/>
            <person name="Oliveira C."/>
            <person name="Osipova E."/>
            <person name="Leigh N.D."/>
            <person name="Simon A."/>
            <person name="Yun M.H."/>
        </authorList>
    </citation>
    <scope>NUCLEOTIDE SEQUENCE</scope>
    <source>
        <strain evidence="2">20211129_DDA</strain>
        <tissue evidence="2">Liver</tissue>
    </source>
</reference>
<name>A0AAV7TGK3_PLEWA</name>
<dbReference type="PANTHER" id="PTHR46104:SF1">
    <property type="entry name" value="GENE 9195-RELATED"/>
    <property type="match status" value="1"/>
</dbReference>
<dbReference type="AlphaFoldDB" id="A0AAV7TGK3"/>
<dbReference type="Proteomes" id="UP001066276">
    <property type="component" value="Chromosome 3_2"/>
</dbReference>
<gene>
    <name evidence="2" type="ORF">NDU88_000517</name>
</gene>
<sequence length="175" mass="18627">MGSTTPRSQDHVCPLGHFCKSGSSKPQPCPLGQYQNEPGQISCKNCPAGTFCGPMYHIHNFTGTLEALLGAVKPSICPPGYYCVEGSQYGFQYPCPEGTYSSTPGLDTTVRSEHGNPTLLVMEPGTGVLRVISVQLEATPPDHALRALTSPRLGRFLSTPVCPAQLESSVKGKDC</sequence>
<dbReference type="SMART" id="SM01411">
    <property type="entry name" value="Ephrin_rec_like"/>
    <property type="match status" value="2"/>
</dbReference>
<dbReference type="EMBL" id="JANPWB010000006">
    <property type="protein sequence ID" value="KAJ1175226.1"/>
    <property type="molecule type" value="Genomic_DNA"/>
</dbReference>
<proteinExistence type="predicted"/>
<feature type="domain" description="Tyrosine-protein kinase ephrin type A/B receptor-like" evidence="1">
    <location>
        <begin position="16"/>
        <end position="51"/>
    </location>
</feature>
<dbReference type="InterPro" id="IPR011641">
    <property type="entry name" value="Tyr-kin_ephrin_A/B_rcpt-like"/>
</dbReference>
<evidence type="ECO:0000313" key="2">
    <source>
        <dbReference type="EMBL" id="KAJ1175226.1"/>
    </source>
</evidence>
<organism evidence="2 3">
    <name type="scientific">Pleurodeles waltl</name>
    <name type="common">Iberian ribbed newt</name>
    <dbReference type="NCBI Taxonomy" id="8319"/>
    <lineage>
        <taxon>Eukaryota</taxon>
        <taxon>Metazoa</taxon>
        <taxon>Chordata</taxon>
        <taxon>Craniata</taxon>
        <taxon>Vertebrata</taxon>
        <taxon>Euteleostomi</taxon>
        <taxon>Amphibia</taxon>
        <taxon>Batrachia</taxon>
        <taxon>Caudata</taxon>
        <taxon>Salamandroidea</taxon>
        <taxon>Salamandridae</taxon>
        <taxon>Pleurodelinae</taxon>
        <taxon>Pleurodeles</taxon>
    </lineage>
</organism>
<evidence type="ECO:0000259" key="1">
    <source>
        <dbReference type="Pfam" id="PF07699"/>
    </source>
</evidence>
<dbReference type="Pfam" id="PF07699">
    <property type="entry name" value="Ephrin_rec_like"/>
    <property type="match status" value="1"/>
</dbReference>
<dbReference type="PANTHER" id="PTHR46104">
    <property type="entry name" value="GENE 9195-RELATED-RELATED"/>
    <property type="match status" value="1"/>
</dbReference>
<dbReference type="SUPFAM" id="SSF57184">
    <property type="entry name" value="Growth factor receptor domain"/>
    <property type="match status" value="1"/>
</dbReference>
<keyword evidence="3" id="KW-1185">Reference proteome</keyword>
<accession>A0AAV7TGK3</accession>
<protein>
    <recommendedName>
        <fullName evidence="1">Tyrosine-protein kinase ephrin type A/B receptor-like domain-containing protein</fullName>
    </recommendedName>
</protein>